<organism evidence="3 4">
    <name type="scientific">Povalibacter uvarum</name>
    <dbReference type="NCBI Taxonomy" id="732238"/>
    <lineage>
        <taxon>Bacteria</taxon>
        <taxon>Pseudomonadati</taxon>
        <taxon>Pseudomonadota</taxon>
        <taxon>Gammaproteobacteria</taxon>
        <taxon>Steroidobacterales</taxon>
        <taxon>Steroidobacteraceae</taxon>
        <taxon>Povalibacter</taxon>
    </lineage>
</organism>
<dbReference type="PROSITE" id="PS51257">
    <property type="entry name" value="PROKAR_LIPOPROTEIN"/>
    <property type="match status" value="1"/>
</dbReference>
<name>A0A841HLZ2_9GAMM</name>
<evidence type="ECO:0000256" key="2">
    <source>
        <dbReference type="SAM" id="SignalP"/>
    </source>
</evidence>
<feature type="compositionally biased region" description="Low complexity" evidence="1">
    <location>
        <begin position="36"/>
        <end position="59"/>
    </location>
</feature>
<dbReference type="RefSeq" id="WP_184332668.1">
    <property type="nucleotide sequence ID" value="NZ_JACHHZ010000003.1"/>
</dbReference>
<gene>
    <name evidence="3" type="ORF">HNQ60_002767</name>
</gene>
<feature type="region of interest" description="Disordered" evidence="1">
    <location>
        <begin position="30"/>
        <end position="69"/>
    </location>
</feature>
<dbReference type="EMBL" id="JACHHZ010000003">
    <property type="protein sequence ID" value="MBB6093886.1"/>
    <property type="molecule type" value="Genomic_DNA"/>
</dbReference>
<keyword evidence="2" id="KW-0732">Signal</keyword>
<comment type="caution">
    <text evidence="3">The sequence shown here is derived from an EMBL/GenBank/DDBJ whole genome shotgun (WGS) entry which is preliminary data.</text>
</comment>
<dbReference type="AlphaFoldDB" id="A0A841HLZ2"/>
<evidence type="ECO:0000256" key="1">
    <source>
        <dbReference type="SAM" id="MobiDB-lite"/>
    </source>
</evidence>
<protein>
    <submittedName>
        <fullName evidence="3">Uncharacterized protein</fullName>
    </submittedName>
</protein>
<accession>A0A841HLZ2</accession>
<evidence type="ECO:0000313" key="3">
    <source>
        <dbReference type="EMBL" id="MBB6093886.1"/>
    </source>
</evidence>
<proteinExistence type="predicted"/>
<keyword evidence="4" id="KW-1185">Reference proteome</keyword>
<dbReference type="Proteomes" id="UP000588068">
    <property type="component" value="Unassembled WGS sequence"/>
</dbReference>
<feature type="chain" id="PRO_5032899816" evidence="2">
    <location>
        <begin position="26"/>
        <end position="135"/>
    </location>
</feature>
<sequence>MRLITLTAPSALTALFTVTALGVLAGCGSTPPESRTAPVVAAATTSAPAAATEPAATGETSEKKPFKPPPGYKVKIDDWDIVYCKKIPLLGSRFPKEVCMTEPQLKEHLAAMETMKRDKEQISHVCSQAAGCANP</sequence>
<feature type="signal peptide" evidence="2">
    <location>
        <begin position="1"/>
        <end position="25"/>
    </location>
</feature>
<evidence type="ECO:0000313" key="4">
    <source>
        <dbReference type="Proteomes" id="UP000588068"/>
    </source>
</evidence>
<reference evidence="3 4" key="1">
    <citation type="submission" date="2020-08" db="EMBL/GenBank/DDBJ databases">
        <title>Genomic Encyclopedia of Type Strains, Phase IV (KMG-IV): sequencing the most valuable type-strain genomes for metagenomic binning, comparative biology and taxonomic classification.</title>
        <authorList>
            <person name="Goeker M."/>
        </authorList>
    </citation>
    <scope>NUCLEOTIDE SEQUENCE [LARGE SCALE GENOMIC DNA]</scope>
    <source>
        <strain evidence="3 4">DSM 26723</strain>
    </source>
</reference>